<feature type="transmembrane region" description="Helical" evidence="1">
    <location>
        <begin position="176"/>
        <end position="199"/>
    </location>
</feature>
<feature type="transmembrane region" description="Helical" evidence="1">
    <location>
        <begin position="104"/>
        <end position="131"/>
    </location>
</feature>
<dbReference type="InterPro" id="IPR026898">
    <property type="entry name" value="PrsW"/>
</dbReference>
<feature type="transmembrane region" description="Helical" evidence="1">
    <location>
        <begin position="253"/>
        <end position="279"/>
    </location>
</feature>
<dbReference type="EMBL" id="CP001687">
    <property type="protein sequence ID" value="ACV11584.1"/>
    <property type="molecule type" value="Genomic_DNA"/>
</dbReference>
<dbReference type="AlphaFoldDB" id="C7NNQ9"/>
<organism evidence="2 3">
    <name type="scientific">Halorhabdus utahensis (strain DSM 12940 / JCM 11049 / AX-2)</name>
    <dbReference type="NCBI Taxonomy" id="519442"/>
    <lineage>
        <taxon>Archaea</taxon>
        <taxon>Methanobacteriati</taxon>
        <taxon>Methanobacteriota</taxon>
        <taxon>Stenosarchaea group</taxon>
        <taxon>Halobacteria</taxon>
        <taxon>Halobacteriales</taxon>
        <taxon>Haloarculaceae</taxon>
        <taxon>Halorhabdus</taxon>
    </lineage>
</organism>
<accession>C7NNQ9</accession>
<keyword evidence="1" id="KW-1133">Transmembrane helix</keyword>
<evidence type="ECO:0000313" key="3">
    <source>
        <dbReference type="Proteomes" id="UP000002071"/>
    </source>
</evidence>
<dbReference type="PANTHER" id="PTHR36844:SF1">
    <property type="entry name" value="PROTEASE PRSW"/>
    <property type="match status" value="1"/>
</dbReference>
<keyword evidence="1" id="KW-0472">Membrane</keyword>
<dbReference type="eggNOG" id="arCOG02985">
    <property type="taxonomic scope" value="Archaea"/>
</dbReference>
<dbReference type="STRING" id="519442.Huta_1408"/>
<dbReference type="RefSeq" id="WP_015789158.1">
    <property type="nucleotide sequence ID" value="NC_013158.1"/>
</dbReference>
<dbReference type="GeneID" id="8383687"/>
<evidence type="ECO:0000313" key="2">
    <source>
        <dbReference type="EMBL" id="ACV11584.1"/>
    </source>
</evidence>
<feature type="transmembrane region" description="Helical" evidence="1">
    <location>
        <begin position="34"/>
        <end position="61"/>
    </location>
</feature>
<name>C7NNQ9_HALUD</name>
<keyword evidence="1" id="KW-0812">Transmembrane</keyword>
<protein>
    <recommendedName>
        <fullName evidence="4">PrsW family intramembrane metalloprotease</fullName>
    </recommendedName>
</protein>
<proteinExistence type="predicted"/>
<keyword evidence="3" id="KW-1185">Reference proteome</keyword>
<feature type="transmembrane region" description="Helical" evidence="1">
    <location>
        <begin position="219"/>
        <end position="241"/>
    </location>
</feature>
<dbReference type="PANTHER" id="PTHR36844">
    <property type="entry name" value="PROTEASE PRSW"/>
    <property type="match status" value="1"/>
</dbReference>
<dbReference type="GO" id="GO:0008233">
    <property type="term" value="F:peptidase activity"/>
    <property type="evidence" value="ECO:0007669"/>
    <property type="project" value="InterPro"/>
</dbReference>
<dbReference type="KEGG" id="hut:Huta_1408"/>
<feature type="transmembrane region" description="Helical" evidence="1">
    <location>
        <begin position="73"/>
        <end position="92"/>
    </location>
</feature>
<feature type="transmembrane region" description="Helical" evidence="1">
    <location>
        <begin position="137"/>
        <end position="155"/>
    </location>
</feature>
<dbReference type="OrthoDB" id="248468at2157"/>
<dbReference type="Pfam" id="PF13367">
    <property type="entry name" value="PrsW-protease"/>
    <property type="match status" value="1"/>
</dbReference>
<sequence length="337" mass="35447">MRQRDPVETAADGSLDLYDIADWEVRGRLDRLAVILHASALTLARVTIVLVAISILLSQFVLGGLGAITDPTVGAVTALSVVPAVGLAGYVWRADATAREPLGLLVATFLLGVLFAGFAAVINAMFAPAAFVLTEAAGVEALGLVVVFYVIVGPVEEGVKLLAVRLHAFRDVRFDAVVDGAVYGAIAGLGFATIENALYITETTGDVGVGVFAAGGSVVTVRALAGPGHVIYSAFAGYYLGLAKFNPVQAGPIVVKGLLIAAFVHGTYNALVSVLPAFLADVVGISPFFAFVGFVIVYDGVFGYVLVRKLRAYRRAYQRTTVRKDRSLQPELTEFDP</sequence>
<feature type="transmembrane region" description="Helical" evidence="1">
    <location>
        <begin position="285"/>
        <end position="307"/>
    </location>
</feature>
<gene>
    <name evidence="2" type="ordered locus">Huta_1408</name>
</gene>
<reference evidence="2 3" key="1">
    <citation type="journal article" date="2009" name="Stand. Genomic Sci.">
        <title>Complete genome sequence of Halorhabdus utahensis type strain (AX-2).</title>
        <authorList>
            <person name="Anderson I."/>
            <person name="Tindall B.J."/>
            <person name="Pomrenke H."/>
            <person name="Goker M."/>
            <person name="Lapidus A."/>
            <person name="Nolan M."/>
            <person name="Copeland A."/>
            <person name="Glavina Del Rio T."/>
            <person name="Chen F."/>
            <person name="Tice H."/>
            <person name="Cheng J.F."/>
            <person name="Lucas S."/>
            <person name="Chertkov O."/>
            <person name="Bruce D."/>
            <person name="Brettin T."/>
            <person name="Detter J.C."/>
            <person name="Han C."/>
            <person name="Goodwin L."/>
            <person name="Land M."/>
            <person name="Hauser L."/>
            <person name="Chang Y.J."/>
            <person name="Jeffries C.D."/>
            <person name="Pitluck S."/>
            <person name="Pati A."/>
            <person name="Mavromatis K."/>
            <person name="Ivanova N."/>
            <person name="Ovchinnikova G."/>
            <person name="Chen A."/>
            <person name="Palaniappan K."/>
            <person name="Chain P."/>
            <person name="Rohde M."/>
            <person name="Bristow J."/>
            <person name="Eisen J.A."/>
            <person name="Markowitz V."/>
            <person name="Hugenholtz P."/>
            <person name="Kyrpides N.C."/>
            <person name="Klenk H.P."/>
        </authorList>
    </citation>
    <scope>NUCLEOTIDE SEQUENCE [LARGE SCALE GENOMIC DNA]</scope>
    <source>
        <strain evidence="3">DSM 12940 / JCM 11049 / AX-2</strain>
    </source>
</reference>
<evidence type="ECO:0000256" key="1">
    <source>
        <dbReference type="SAM" id="Phobius"/>
    </source>
</evidence>
<dbReference type="HOGENOM" id="CLU_820411_0_0_2"/>
<evidence type="ECO:0008006" key="4">
    <source>
        <dbReference type="Google" id="ProtNLM"/>
    </source>
</evidence>
<dbReference type="Proteomes" id="UP000002071">
    <property type="component" value="Chromosome"/>
</dbReference>